<keyword evidence="1 7" id="KW-0808">Transferase</keyword>
<dbReference type="CDD" id="cd07995">
    <property type="entry name" value="TPK"/>
    <property type="match status" value="1"/>
</dbReference>
<dbReference type="GO" id="GO:0005524">
    <property type="term" value="F:ATP binding"/>
    <property type="evidence" value="ECO:0007669"/>
    <property type="project" value="UniProtKB-KW"/>
</dbReference>
<dbReference type="InterPro" id="IPR036371">
    <property type="entry name" value="TPK_B1-bd_sf"/>
</dbReference>
<dbReference type="PANTHER" id="PTHR41299">
    <property type="entry name" value="THIAMINE PYROPHOSPHOKINASE"/>
    <property type="match status" value="1"/>
</dbReference>
<dbReference type="NCBIfam" id="TIGR01378">
    <property type="entry name" value="thi_PPkinase"/>
    <property type="match status" value="1"/>
</dbReference>
<dbReference type="EC" id="2.7.6.2" evidence="5"/>
<keyword evidence="3" id="KW-0418">Kinase</keyword>
<dbReference type="InterPro" id="IPR036759">
    <property type="entry name" value="TPK_catalytic_sf"/>
</dbReference>
<dbReference type="SUPFAM" id="SSF63999">
    <property type="entry name" value="Thiamin pyrophosphokinase, catalytic domain"/>
    <property type="match status" value="1"/>
</dbReference>
<dbReference type="SMART" id="SM00983">
    <property type="entry name" value="TPK_B1_binding"/>
    <property type="match status" value="1"/>
</dbReference>
<evidence type="ECO:0000313" key="7">
    <source>
        <dbReference type="EMBL" id="MCK0086078.1"/>
    </source>
</evidence>
<dbReference type="Proteomes" id="UP001300871">
    <property type="component" value="Unassembled WGS sequence"/>
</dbReference>
<keyword evidence="2" id="KW-0547">Nucleotide-binding</keyword>
<keyword evidence="4" id="KW-0067">ATP-binding</keyword>
<feature type="domain" description="Thiamin pyrophosphokinase thiamin-binding" evidence="6">
    <location>
        <begin position="144"/>
        <end position="210"/>
    </location>
</feature>
<comment type="caution">
    <text evidence="7">The sequence shown here is derived from an EMBL/GenBank/DDBJ whole genome shotgun (WGS) entry which is preliminary data.</text>
</comment>
<evidence type="ECO:0000256" key="5">
    <source>
        <dbReference type="NCBIfam" id="TIGR01378"/>
    </source>
</evidence>
<dbReference type="GO" id="GO:0030975">
    <property type="term" value="F:thiamine binding"/>
    <property type="evidence" value="ECO:0007669"/>
    <property type="project" value="InterPro"/>
</dbReference>
<protein>
    <recommendedName>
        <fullName evidence="5">Thiamine diphosphokinase</fullName>
        <ecNumber evidence="5">2.7.6.2</ecNumber>
    </recommendedName>
</protein>
<evidence type="ECO:0000256" key="1">
    <source>
        <dbReference type="ARBA" id="ARBA00022679"/>
    </source>
</evidence>
<sequence>MKKCLVVTGGSIDISFVKDFLQNRRYDWIVAVDAGLEILSHLHIVPDEVVGDLDSVDPLVLREYKDNPSVAFEIHKPEKDETDTELALLTAAKCGYNSVDLLGALGGRMDHAISNIQLLYQFYKQGMDVSIYDAQNRLYLLGSGKVFRKSEIYGRYISFMPLTEVVEGLTLKGFKYPLNRRRIVLGTSLCISNELNGEEGIMEVEKGVLICVEAHD</sequence>
<evidence type="ECO:0000256" key="3">
    <source>
        <dbReference type="ARBA" id="ARBA00022777"/>
    </source>
</evidence>
<dbReference type="GO" id="GO:0009229">
    <property type="term" value="P:thiamine diphosphate biosynthetic process"/>
    <property type="evidence" value="ECO:0007669"/>
    <property type="project" value="InterPro"/>
</dbReference>
<dbReference type="PANTHER" id="PTHR41299:SF1">
    <property type="entry name" value="THIAMINE PYROPHOSPHOKINASE"/>
    <property type="match status" value="1"/>
</dbReference>
<dbReference type="GO" id="GO:0004788">
    <property type="term" value="F:thiamine diphosphokinase activity"/>
    <property type="evidence" value="ECO:0007669"/>
    <property type="project" value="UniProtKB-UniRule"/>
</dbReference>
<dbReference type="InterPro" id="IPR006282">
    <property type="entry name" value="Thi_PPkinase"/>
</dbReference>
<evidence type="ECO:0000313" key="8">
    <source>
        <dbReference type="EMBL" id="MDB2000116.1"/>
    </source>
</evidence>
<dbReference type="Proteomes" id="UP001203136">
    <property type="component" value="Unassembled WGS sequence"/>
</dbReference>
<accession>A0AAW5F213</accession>
<evidence type="ECO:0000256" key="2">
    <source>
        <dbReference type="ARBA" id="ARBA00022741"/>
    </source>
</evidence>
<dbReference type="GeneID" id="57970807"/>
<evidence type="ECO:0000313" key="9">
    <source>
        <dbReference type="Proteomes" id="UP001203136"/>
    </source>
</evidence>
<gene>
    <name evidence="7" type="ORF">K5I21_09395</name>
    <name evidence="8" type="ORF">PM006_07870</name>
</gene>
<dbReference type="GO" id="GO:0016301">
    <property type="term" value="F:kinase activity"/>
    <property type="evidence" value="ECO:0007669"/>
    <property type="project" value="UniProtKB-KW"/>
</dbReference>
<evidence type="ECO:0000259" key="6">
    <source>
        <dbReference type="SMART" id="SM00983"/>
    </source>
</evidence>
<proteinExistence type="predicted"/>
<dbReference type="GO" id="GO:0006772">
    <property type="term" value="P:thiamine metabolic process"/>
    <property type="evidence" value="ECO:0007669"/>
    <property type="project" value="UniProtKB-UniRule"/>
</dbReference>
<dbReference type="InterPro" id="IPR007373">
    <property type="entry name" value="Thiamin_PyroPKinase_B1-bd"/>
</dbReference>
<dbReference type="Pfam" id="PF04265">
    <property type="entry name" value="TPK_B1_binding"/>
    <property type="match status" value="1"/>
</dbReference>
<dbReference type="SUPFAM" id="SSF63862">
    <property type="entry name" value="Thiamin pyrophosphokinase, substrate-binding domain"/>
    <property type="match status" value="1"/>
</dbReference>
<dbReference type="EMBL" id="JAINVB010000001">
    <property type="protein sequence ID" value="MCK0086078.1"/>
    <property type="molecule type" value="Genomic_DNA"/>
</dbReference>
<reference evidence="7" key="1">
    <citation type="journal article" date="2022" name="Cell Host Microbe">
        <title>Colonization of the live biotherapeutic product VE303 and modulation of the microbiota and metabolites in healthy volunteers.</title>
        <authorList>
            <person name="Dsouza M."/>
            <person name="Menon R."/>
            <person name="Crossette E."/>
            <person name="Bhattarai S.K."/>
            <person name="Schneider J."/>
            <person name="Kim Y.G."/>
            <person name="Reddy S."/>
            <person name="Caballero S."/>
            <person name="Felix C."/>
            <person name="Cornacchione L."/>
            <person name="Hendrickson J."/>
            <person name="Watson A.R."/>
            <person name="Minot S.S."/>
            <person name="Greenfield N."/>
            <person name="Schopf L."/>
            <person name="Szabady R."/>
            <person name="Patarroyo J."/>
            <person name="Smith W."/>
            <person name="Harrison P."/>
            <person name="Kuijper E.J."/>
            <person name="Kelly C.P."/>
            <person name="Olle B."/>
            <person name="Bobilev D."/>
            <person name="Silber J.L."/>
            <person name="Bucci V."/>
            <person name="Roberts B."/>
            <person name="Faith J."/>
            <person name="Norman J.M."/>
        </authorList>
    </citation>
    <scope>NUCLEOTIDE SEQUENCE</scope>
    <source>
        <strain evidence="7">VE303-04</strain>
    </source>
</reference>
<name>A0AAW5F213_CLOSY</name>
<dbReference type="InterPro" id="IPR007371">
    <property type="entry name" value="TPK_catalytic"/>
</dbReference>
<organism evidence="7 9">
    <name type="scientific">Clostridium symbiosum</name>
    <name type="common">Bacteroides symbiosus</name>
    <dbReference type="NCBI Taxonomy" id="1512"/>
    <lineage>
        <taxon>Bacteria</taxon>
        <taxon>Bacillati</taxon>
        <taxon>Bacillota</taxon>
        <taxon>Clostridia</taxon>
        <taxon>Lachnospirales</taxon>
        <taxon>Lachnospiraceae</taxon>
        <taxon>Otoolea</taxon>
    </lineage>
</organism>
<dbReference type="RefSeq" id="WP_003504200.1">
    <property type="nucleotide sequence ID" value="NZ_BAABZD010000004.1"/>
</dbReference>
<dbReference type="Pfam" id="PF04263">
    <property type="entry name" value="TPK_catalytic"/>
    <property type="match status" value="1"/>
</dbReference>
<dbReference type="InterPro" id="IPR053149">
    <property type="entry name" value="TPK"/>
</dbReference>
<reference evidence="8" key="2">
    <citation type="submission" date="2023-01" db="EMBL/GenBank/DDBJ databases">
        <title>Human gut microbiome strain richness.</title>
        <authorList>
            <person name="Chen-Liaw A."/>
        </authorList>
    </citation>
    <scope>NUCLEOTIDE SEQUENCE</scope>
    <source>
        <strain evidence="8">B1_m1001713B170214d0_201011</strain>
    </source>
</reference>
<evidence type="ECO:0000256" key="4">
    <source>
        <dbReference type="ARBA" id="ARBA00022840"/>
    </source>
</evidence>
<dbReference type="AlphaFoldDB" id="A0AAW5F213"/>
<dbReference type="Gene3D" id="3.40.50.10240">
    <property type="entry name" value="Thiamin pyrophosphokinase, catalytic domain"/>
    <property type="match status" value="1"/>
</dbReference>
<dbReference type="EMBL" id="JAQLGM010000014">
    <property type="protein sequence ID" value="MDB2000116.1"/>
    <property type="molecule type" value="Genomic_DNA"/>
</dbReference>